<protein>
    <submittedName>
        <fullName evidence="2">Uncharacterized protein</fullName>
    </submittedName>
</protein>
<proteinExistence type="predicted"/>
<reference evidence="2 3" key="1">
    <citation type="submission" date="2012-10" db="EMBL/GenBank/DDBJ databases">
        <authorList>
            <person name="Harkins D.M."/>
            <person name="Durkin A.S."/>
            <person name="Brinkac L.M."/>
            <person name="Haft D.H."/>
            <person name="Selengut J.D."/>
            <person name="Sanka R."/>
            <person name="DePew J."/>
            <person name="Purushe J."/>
            <person name="Whelen A.C."/>
            <person name="Vinetz J.M."/>
            <person name="Sutton G.G."/>
            <person name="Nierman W.C."/>
            <person name="Fouts D.E."/>
        </authorList>
    </citation>
    <scope>NUCLEOTIDE SEQUENCE [LARGE SCALE GENOMIC DNA]</scope>
    <source>
        <strain evidence="2 3">2006001853</strain>
    </source>
</reference>
<evidence type="ECO:0000313" key="3">
    <source>
        <dbReference type="Proteomes" id="UP000001338"/>
    </source>
</evidence>
<sequence length="120" mass="14714">MDLHNQFWSSPHVPNFQRKKEREHQKTASKIWHLIHSKKGENKYHSISEVCSILNVHKQSAMLIIRKWVKLKLIEKRRLNKTRYDQRIDFFLKPKKENLPRILYTRFQRNDFKNFSGLSR</sequence>
<gene>
    <name evidence="2" type="ORF">LEP1GSC036_0957</name>
</gene>
<name>A0A828Z169_9LEPT</name>
<dbReference type="Proteomes" id="UP000001338">
    <property type="component" value="Unassembled WGS sequence"/>
</dbReference>
<dbReference type="AlphaFoldDB" id="A0A828Z169"/>
<feature type="region of interest" description="Disordered" evidence="1">
    <location>
        <begin position="1"/>
        <end position="25"/>
    </location>
</feature>
<comment type="caution">
    <text evidence="2">The sequence shown here is derived from an EMBL/GenBank/DDBJ whole genome shotgun (WGS) entry which is preliminary data.</text>
</comment>
<accession>A0A828Z169</accession>
<dbReference type="EMBL" id="AFLV02000055">
    <property type="protein sequence ID" value="EKR63757.1"/>
    <property type="molecule type" value="Genomic_DNA"/>
</dbReference>
<evidence type="ECO:0000256" key="1">
    <source>
        <dbReference type="SAM" id="MobiDB-lite"/>
    </source>
</evidence>
<organism evidence="2 3">
    <name type="scientific">Leptospira weilii str. 2006001853</name>
    <dbReference type="NCBI Taxonomy" id="1001589"/>
    <lineage>
        <taxon>Bacteria</taxon>
        <taxon>Pseudomonadati</taxon>
        <taxon>Spirochaetota</taxon>
        <taxon>Spirochaetia</taxon>
        <taxon>Leptospirales</taxon>
        <taxon>Leptospiraceae</taxon>
        <taxon>Leptospira</taxon>
    </lineage>
</organism>
<evidence type="ECO:0000313" key="2">
    <source>
        <dbReference type="EMBL" id="EKR63757.1"/>
    </source>
</evidence>